<keyword evidence="4" id="KW-1185">Reference proteome</keyword>
<keyword evidence="2" id="KW-0560">Oxidoreductase</keyword>
<dbReference type="GO" id="GO:0016706">
    <property type="term" value="F:2-oxoglutarate-dependent dioxygenase activity"/>
    <property type="evidence" value="ECO:0007669"/>
    <property type="project" value="UniProtKB-ARBA"/>
</dbReference>
<reference evidence="1 4" key="2">
    <citation type="submission" date="2020-07" db="EMBL/GenBank/DDBJ databases">
        <title>Sequencing the genomes of 1000 actinobacteria strains.</title>
        <authorList>
            <person name="Klenk H.-P."/>
        </authorList>
    </citation>
    <scope>NUCLEOTIDE SEQUENCE [LARGE SCALE GENOMIC DNA]</scope>
    <source>
        <strain evidence="1 4">DSM 45117</strain>
    </source>
</reference>
<dbReference type="STRING" id="504797.SAMN05421678_117105"/>
<evidence type="ECO:0000313" key="3">
    <source>
        <dbReference type="Proteomes" id="UP000199052"/>
    </source>
</evidence>
<dbReference type="AlphaFoldDB" id="A0A1I2ZW17"/>
<organism evidence="2 3">
    <name type="scientific">Actinopolymorpha cephalotaxi</name>
    <dbReference type="NCBI Taxonomy" id="504797"/>
    <lineage>
        <taxon>Bacteria</taxon>
        <taxon>Bacillati</taxon>
        <taxon>Actinomycetota</taxon>
        <taxon>Actinomycetes</taxon>
        <taxon>Propionibacteriales</taxon>
        <taxon>Actinopolymorphaceae</taxon>
        <taxon>Actinopolymorpha</taxon>
    </lineage>
</organism>
<dbReference type="OrthoDB" id="9798771at2"/>
<dbReference type="Proteomes" id="UP000199052">
    <property type="component" value="Unassembled WGS sequence"/>
</dbReference>
<keyword evidence="2" id="KW-0223">Dioxygenase</keyword>
<dbReference type="SUPFAM" id="SSF51197">
    <property type="entry name" value="Clavaminate synthase-like"/>
    <property type="match status" value="1"/>
</dbReference>
<evidence type="ECO:0000313" key="1">
    <source>
        <dbReference type="EMBL" id="NYH84205.1"/>
    </source>
</evidence>
<dbReference type="EMBL" id="FOOI01000017">
    <property type="protein sequence ID" value="SFH42092.1"/>
    <property type="molecule type" value="Genomic_DNA"/>
</dbReference>
<reference evidence="2 3" key="1">
    <citation type="submission" date="2016-10" db="EMBL/GenBank/DDBJ databases">
        <authorList>
            <person name="de Groot N.N."/>
        </authorList>
    </citation>
    <scope>NUCLEOTIDE SEQUENCE [LARGE SCALE GENOMIC DNA]</scope>
    <source>
        <strain evidence="2 3">CPCC 202808</strain>
    </source>
</reference>
<protein>
    <submittedName>
        <fullName evidence="2">Phytanoyl-CoA dioxygenase (PhyH)</fullName>
    </submittedName>
</protein>
<evidence type="ECO:0000313" key="2">
    <source>
        <dbReference type="EMBL" id="SFH42092.1"/>
    </source>
</evidence>
<dbReference type="Pfam" id="PF05721">
    <property type="entry name" value="PhyH"/>
    <property type="match status" value="1"/>
</dbReference>
<evidence type="ECO:0000313" key="4">
    <source>
        <dbReference type="Proteomes" id="UP000533017"/>
    </source>
</evidence>
<dbReference type="Gene3D" id="2.60.120.620">
    <property type="entry name" value="q2cbj1_9rhob like domain"/>
    <property type="match status" value="1"/>
</dbReference>
<dbReference type="EMBL" id="JACBZA010000001">
    <property type="protein sequence ID" value="NYH84205.1"/>
    <property type="molecule type" value="Genomic_DNA"/>
</dbReference>
<dbReference type="RefSeq" id="WP_092887983.1">
    <property type="nucleotide sequence ID" value="NZ_FOOI01000017.1"/>
</dbReference>
<proteinExistence type="predicted"/>
<dbReference type="InterPro" id="IPR008775">
    <property type="entry name" value="Phytyl_CoA_dOase-like"/>
</dbReference>
<sequence>MLSPAQRQQFDRLGIIRLRQAIPVPEVTTMCEQVWDFLARKYAISRDDPATWTLEKAWHLQPLRPSGTFDPMGSTAVCNALDDLLGAENWQRPRRWGRPLVTFPQSGDSWDVPYTSWHTDGLGSTDDIQAVTIFTFLAPVRPGGGGTVVVAGSHRLVRQTVAAVGPDARLRSSELKARLASQDEWLRDLWTQGTVDDRRRRYLHDGAVVDGVPLHVAELTGEPGDVILMNSRSLHAPAPNVSDTPRMMLVHIAANDRAPQI</sequence>
<name>A0A1I2ZW17_9ACTN</name>
<dbReference type="Proteomes" id="UP000533017">
    <property type="component" value="Unassembled WGS sequence"/>
</dbReference>
<gene>
    <name evidence="1" type="ORF">FHR37_003056</name>
    <name evidence="2" type="ORF">SAMN05421678_117105</name>
</gene>
<accession>A0A1I2ZW17</accession>